<evidence type="ECO:0000256" key="9">
    <source>
        <dbReference type="ARBA" id="ARBA00022967"/>
    </source>
</evidence>
<dbReference type="NCBIfam" id="TIGR02866">
    <property type="entry name" value="CoxB"/>
    <property type="match status" value="1"/>
</dbReference>
<dbReference type="Gene3D" id="1.10.760.10">
    <property type="entry name" value="Cytochrome c-like domain"/>
    <property type="match status" value="1"/>
</dbReference>
<evidence type="ECO:0000256" key="20">
    <source>
        <dbReference type="SAM" id="Phobius"/>
    </source>
</evidence>
<keyword evidence="13 19" id="KW-0186">Copper</keyword>
<feature type="transmembrane region" description="Helical" evidence="20">
    <location>
        <begin position="85"/>
        <end position="103"/>
    </location>
</feature>
<evidence type="ECO:0000256" key="10">
    <source>
        <dbReference type="ARBA" id="ARBA00022982"/>
    </source>
</evidence>
<dbReference type="InterPro" id="IPR036909">
    <property type="entry name" value="Cyt_c-like_dom_sf"/>
</dbReference>
<dbReference type="PRINTS" id="PR01166">
    <property type="entry name" value="CYCOXIDASEII"/>
</dbReference>
<keyword evidence="4 18" id="KW-0813">Transport</keyword>
<evidence type="ECO:0000256" key="2">
    <source>
        <dbReference type="ARBA" id="ARBA00004459"/>
    </source>
</evidence>
<comment type="similarity">
    <text evidence="3 18">Belongs to the cytochrome c oxidase subunit 2 family.</text>
</comment>
<dbReference type="Pfam" id="PF13442">
    <property type="entry name" value="Cytochrome_CBB3"/>
    <property type="match status" value="1"/>
</dbReference>
<dbReference type="Proteomes" id="UP001061302">
    <property type="component" value="Chromosome"/>
</dbReference>
<dbReference type="InterPro" id="IPR036257">
    <property type="entry name" value="Cyt_c_oxidase_su2_TM_sf"/>
</dbReference>
<evidence type="ECO:0000256" key="7">
    <source>
        <dbReference type="ARBA" id="ARBA00022692"/>
    </source>
</evidence>
<feature type="chain" id="PRO_5046919278" description="Cytochrome c oxidase subunit 2" evidence="21">
    <location>
        <begin position="20"/>
        <end position="369"/>
    </location>
</feature>
<dbReference type="Gene3D" id="1.10.287.90">
    <property type="match status" value="1"/>
</dbReference>
<evidence type="ECO:0000256" key="1">
    <source>
        <dbReference type="ARBA" id="ARBA00004141"/>
    </source>
</evidence>
<keyword evidence="10 18" id="KW-0249">Electron transport</keyword>
<reference evidence="25" key="1">
    <citation type="submission" date="2022-10" db="EMBL/GenBank/DDBJ databases">
        <title>Chitiniphilus purpureus sp. nov., a novel chitin-degrading bacterium isolated from crawfish pond sediment.</title>
        <authorList>
            <person name="Li K."/>
        </authorList>
    </citation>
    <scope>NUCLEOTIDE SEQUENCE</scope>
    <source>
        <strain evidence="25">CD1</strain>
    </source>
</reference>
<evidence type="ECO:0000256" key="5">
    <source>
        <dbReference type="ARBA" id="ARBA00022617"/>
    </source>
</evidence>
<evidence type="ECO:0000256" key="4">
    <source>
        <dbReference type="ARBA" id="ARBA00022448"/>
    </source>
</evidence>
<evidence type="ECO:0000256" key="12">
    <source>
        <dbReference type="ARBA" id="ARBA00023004"/>
    </source>
</evidence>
<evidence type="ECO:0000256" key="17">
    <source>
        <dbReference type="PROSITE-ProRule" id="PRU00433"/>
    </source>
</evidence>
<dbReference type="Pfam" id="PF00116">
    <property type="entry name" value="COX2"/>
    <property type="match status" value="1"/>
</dbReference>
<evidence type="ECO:0000259" key="22">
    <source>
        <dbReference type="PROSITE" id="PS50857"/>
    </source>
</evidence>
<evidence type="ECO:0000256" key="16">
    <source>
        <dbReference type="ARBA" id="ARBA00047816"/>
    </source>
</evidence>
<dbReference type="SUPFAM" id="SSF81464">
    <property type="entry name" value="Cytochrome c oxidase subunit II-like, transmembrane region"/>
    <property type="match status" value="1"/>
</dbReference>
<dbReference type="PANTHER" id="PTHR22888:SF9">
    <property type="entry name" value="CYTOCHROME C OXIDASE SUBUNIT 2"/>
    <property type="match status" value="1"/>
</dbReference>
<dbReference type="RefSeq" id="WP_263125381.1">
    <property type="nucleotide sequence ID" value="NZ_CP106753.1"/>
</dbReference>
<evidence type="ECO:0000256" key="19">
    <source>
        <dbReference type="RuleBase" id="RU004024"/>
    </source>
</evidence>
<evidence type="ECO:0000256" key="13">
    <source>
        <dbReference type="ARBA" id="ARBA00023008"/>
    </source>
</evidence>
<evidence type="ECO:0000256" key="3">
    <source>
        <dbReference type="ARBA" id="ARBA00007866"/>
    </source>
</evidence>
<evidence type="ECO:0000256" key="11">
    <source>
        <dbReference type="ARBA" id="ARBA00022989"/>
    </source>
</evidence>
<keyword evidence="12 17" id="KW-0408">Iron</keyword>
<keyword evidence="14 20" id="KW-0472">Membrane</keyword>
<dbReference type="EC" id="7.1.1.9" evidence="19"/>
<dbReference type="InterPro" id="IPR009056">
    <property type="entry name" value="Cyt_c-like_dom"/>
</dbReference>
<comment type="subcellular location">
    <subcellularLocation>
        <location evidence="18">Cell membrane</location>
        <topology evidence="18">Multi-pass membrane protein</topology>
    </subcellularLocation>
    <subcellularLocation>
        <location evidence="2">Cell outer membrane</location>
        <topology evidence="2">Lipid-anchor</topology>
    </subcellularLocation>
    <subcellularLocation>
        <location evidence="1">Membrane</location>
        <topology evidence="1">Multi-pass membrane protein</topology>
    </subcellularLocation>
</comment>
<dbReference type="Gene3D" id="2.60.40.420">
    <property type="entry name" value="Cupredoxins - blue copper proteins"/>
    <property type="match status" value="1"/>
</dbReference>
<evidence type="ECO:0000256" key="6">
    <source>
        <dbReference type="ARBA" id="ARBA00022660"/>
    </source>
</evidence>
<evidence type="ECO:0000259" key="23">
    <source>
        <dbReference type="PROSITE" id="PS50999"/>
    </source>
</evidence>
<dbReference type="Pfam" id="PF02790">
    <property type="entry name" value="COX2_TM"/>
    <property type="match status" value="1"/>
</dbReference>
<dbReference type="PROSITE" id="PS00078">
    <property type="entry name" value="COX2"/>
    <property type="match status" value="1"/>
</dbReference>
<proteinExistence type="inferred from homology"/>
<gene>
    <name evidence="25" type="primary">coxB</name>
    <name evidence="25" type="ORF">N8I74_02700</name>
</gene>
<keyword evidence="21" id="KW-0732">Signal</keyword>
<dbReference type="EMBL" id="CP106753">
    <property type="protein sequence ID" value="UXY15944.1"/>
    <property type="molecule type" value="Genomic_DNA"/>
</dbReference>
<name>A0ABY6DNJ7_9NEIS</name>
<dbReference type="PANTHER" id="PTHR22888">
    <property type="entry name" value="CYTOCHROME C OXIDASE, SUBUNIT II"/>
    <property type="match status" value="1"/>
</dbReference>
<comment type="catalytic activity">
    <reaction evidence="16 19">
        <text>4 Fe(II)-[cytochrome c] + O2 + 8 H(+)(in) = 4 Fe(III)-[cytochrome c] + 2 H2O + 4 H(+)(out)</text>
        <dbReference type="Rhea" id="RHEA:11436"/>
        <dbReference type="Rhea" id="RHEA-COMP:10350"/>
        <dbReference type="Rhea" id="RHEA-COMP:14399"/>
        <dbReference type="ChEBI" id="CHEBI:15377"/>
        <dbReference type="ChEBI" id="CHEBI:15378"/>
        <dbReference type="ChEBI" id="CHEBI:15379"/>
        <dbReference type="ChEBI" id="CHEBI:29033"/>
        <dbReference type="ChEBI" id="CHEBI:29034"/>
        <dbReference type="EC" id="7.1.1.9"/>
    </reaction>
</comment>
<evidence type="ECO:0000256" key="15">
    <source>
        <dbReference type="ARBA" id="ARBA00024688"/>
    </source>
</evidence>
<dbReference type="InterPro" id="IPR008972">
    <property type="entry name" value="Cupredoxin"/>
</dbReference>
<dbReference type="InterPro" id="IPR011759">
    <property type="entry name" value="Cyt_c_oxidase_su2_TM_dom"/>
</dbReference>
<keyword evidence="7 18" id="KW-0812">Transmembrane</keyword>
<evidence type="ECO:0000259" key="24">
    <source>
        <dbReference type="PROSITE" id="PS51007"/>
    </source>
</evidence>
<keyword evidence="11 20" id="KW-1133">Transmembrane helix</keyword>
<keyword evidence="5 17" id="KW-0349">Heme</keyword>
<dbReference type="InterPro" id="IPR002429">
    <property type="entry name" value="CcO_II-like_C"/>
</dbReference>
<keyword evidence="9" id="KW-1278">Translocase</keyword>
<evidence type="ECO:0000256" key="21">
    <source>
        <dbReference type="SAM" id="SignalP"/>
    </source>
</evidence>
<evidence type="ECO:0000256" key="18">
    <source>
        <dbReference type="RuleBase" id="RU000456"/>
    </source>
</evidence>
<protein>
    <recommendedName>
        <fullName evidence="19">Cytochrome c oxidase subunit 2</fullName>
        <ecNumber evidence="19">7.1.1.9</ecNumber>
    </recommendedName>
</protein>
<sequence>MRFLRACALAAFLPACSYAIDGRYNFQTPQTLIAHDINELHAWIMAVIAVIFVAVFGVMFYSIFKHRKSSGHKARHFHENTTVEVLWTLIPALILVVMAWPAAKVVLAQKNTGDAELTIKATGYQWFWGYDYLDHGFGFKSKLATPREQIDNYKSDGQAKSEHYLLEVTEPMIVPVGTKVRILTTANDVIHSWGVPAFGVKQDAIPGFIRDTWFKADRIGTFRGQCVELCGRDHGFMPIVVSVVSKDDFKAWVDKKQKEAKAAADDPNKVWTRDELIARGKTVYDANCAACHKADGAGGGPFPALTGSKITTGPVAAHIGIVLNGKGAMPAWQGLSDTEIAAVVTYERNALGNKVGDFVQPKDVKAARK</sequence>
<dbReference type="PROSITE" id="PS51007">
    <property type="entry name" value="CYTC"/>
    <property type="match status" value="1"/>
</dbReference>
<keyword evidence="26" id="KW-1185">Reference proteome</keyword>
<accession>A0ABY6DNJ7</accession>
<comment type="function">
    <text evidence="15 19">Subunits I and II form the functional core of the enzyme complex. Electrons originating in cytochrome c are transferred via heme a and Cu(A) to the binuclear center formed by heme a3 and Cu(B).</text>
</comment>
<feature type="signal peptide" evidence="21">
    <location>
        <begin position="1"/>
        <end position="19"/>
    </location>
</feature>
<comment type="cofactor">
    <cofactor evidence="19">
        <name>Cu cation</name>
        <dbReference type="ChEBI" id="CHEBI:23378"/>
    </cofactor>
    <text evidence="19">Binds a copper A center.</text>
</comment>
<dbReference type="SUPFAM" id="SSF46626">
    <property type="entry name" value="Cytochrome c"/>
    <property type="match status" value="1"/>
</dbReference>
<feature type="domain" description="Cytochrome oxidase subunit II transmembrane region profile" evidence="23">
    <location>
        <begin position="18"/>
        <end position="113"/>
    </location>
</feature>
<dbReference type="InterPro" id="IPR001505">
    <property type="entry name" value="Copper_CuA"/>
</dbReference>
<keyword evidence="8 17" id="KW-0479">Metal-binding</keyword>
<dbReference type="SUPFAM" id="SSF49503">
    <property type="entry name" value="Cupredoxins"/>
    <property type="match status" value="1"/>
</dbReference>
<evidence type="ECO:0000256" key="8">
    <source>
        <dbReference type="ARBA" id="ARBA00022723"/>
    </source>
</evidence>
<dbReference type="PROSITE" id="PS50999">
    <property type="entry name" value="COX2_TM"/>
    <property type="match status" value="1"/>
</dbReference>
<dbReference type="PROSITE" id="PS50857">
    <property type="entry name" value="COX2_CUA"/>
    <property type="match status" value="1"/>
</dbReference>
<evidence type="ECO:0000313" key="25">
    <source>
        <dbReference type="EMBL" id="UXY15944.1"/>
    </source>
</evidence>
<evidence type="ECO:0000313" key="26">
    <source>
        <dbReference type="Proteomes" id="UP001061302"/>
    </source>
</evidence>
<keyword evidence="6 18" id="KW-0679">Respiratory chain</keyword>
<dbReference type="InterPro" id="IPR014222">
    <property type="entry name" value="Cyt_c_oxidase_su2"/>
</dbReference>
<dbReference type="InterPro" id="IPR045187">
    <property type="entry name" value="CcO_II"/>
</dbReference>
<feature type="transmembrane region" description="Helical" evidence="20">
    <location>
        <begin position="43"/>
        <end position="64"/>
    </location>
</feature>
<feature type="domain" description="Cytochrome oxidase subunit II copper A binding" evidence="22">
    <location>
        <begin position="114"/>
        <end position="255"/>
    </location>
</feature>
<feature type="domain" description="Cytochrome c" evidence="24">
    <location>
        <begin position="275"/>
        <end position="351"/>
    </location>
</feature>
<organism evidence="25 26">
    <name type="scientific">Chitiniphilus purpureus</name>
    <dbReference type="NCBI Taxonomy" id="2981137"/>
    <lineage>
        <taxon>Bacteria</taxon>
        <taxon>Pseudomonadati</taxon>
        <taxon>Pseudomonadota</taxon>
        <taxon>Betaproteobacteria</taxon>
        <taxon>Neisseriales</taxon>
        <taxon>Chitinibacteraceae</taxon>
        <taxon>Chitiniphilus</taxon>
    </lineage>
</organism>
<evidence type="ECO:0000256" key="14">
    <source>
        <dbReference type="ARBA" id="ARBA00023136"/>
    </source>
</evidence>